<evidence type="ECO:0000313" key="1">
    <source>
        <dbReference type="EMBL" id="KAJ4952193.1"/>
    </source>
</evidence>
<evidence type="ECO:0000313" key="2">
    <source>
        <dbReference type="Proteomes" id="UP001141806"/>
    </source>
</evidence>
<accession>A0A9Q0GT59</accession>
<protein>
    <submittedName>
        <fullName evidence="1">Uncharacterized protein</fullName>
    </submittedName>
</protein>
<dbReference type="AlphaFoldDB" id="A0A9Q0GT59"/>
<sequence length="114" mass="12404">MVFSVRGSGSVAKGDLVMQSGQKLERGAREVQEMSGVDRDYVGSGIIIGALLVENQRNLSWVCNPARVSLQARKDSRGVSDRETGLVNPLFLEVPVRIAEVAVMIAGRWSDCTR</sequence>
<reference evidence="1" key="1">
    <citation type="journal article" date="2023" name="Plant J.">
        <title>The genome of the king protea, Protea cynaroides.</title>
        <authorList>
            <person name="Chang J."/>
            <person name="Duong T.A."/>
            <person name="Schoeman C."/>
            <person name="Ma X."/>
            <person name="Roodt D."/>
            <person name="Barker N."/>
            <person name="Li Z."/>
            <person name="Van de Peer Y."/>
            <person name="Mizrachi E."/>
        </authorList>
    </citation>
    <scope>NUCLEOTIDE SEQUENCE</scope>
    <source>
        <tissue evidence="1">Young leaves</tissue>
    </source>
</reference>
<dbReference type="EMBL" id="JAMYWD010000012">
    <property type="protein sequence ID" value="KAJ4952193.1"/>
    <property type="molecule type" value="Genomic_DNA"/>
</dbReference>
<comment type="caution">
    <text evidence="1">The sequence shown here is derived from an EMBL/GenBank/DDBJ whole genome shotgun (WGS) entry which is preliminary data.</text>
</comment>
<organism evidence="1 2">
    <name type="scientific">Protea cynaroides</name>
    <dbReference type="NCBI Taxonomy" id="273540"/>
    <lineage>
        <taxon>Eukaryota</taxon>
        <taxon>Viridiplantae</taxon>
        <taxon>Streptophyta</taxon>
        <taxon>Embryophyta</taxon>
        <taxon>Tracheophyta</taxon>
        <taxon>Spermatophyta</taxon>
        <taxon>Magnoliopsida</taxon>
        <taxon>Proteales</taxon>
        <taxon>Proteaceae</taxon>
        <taxon>Protea</taxon>
    </lineage>
</organism>
<keyword evidence="2" id="KW-1185">Reference proteome</keyword>
<gene>
    <name evidence="1" type="ORF">NE237_029025</name>
</gene>
<proteinExistence type="predicted"/>
<dbReference type="Proteomes" id="UP001141806">
    <property type="component" value="Unassembled WGS sequence"/>
</dbReference>
<name>A0A9Q0GT59_9MAGN</name>